<proteinExistence type="inferred from homology"/>
<evidence type="ECO:0000313" key="8">
    <source>
        <dbReference type="EMBL" id="BDS08243.1"/>
    </source>
</evidence>
<dbReference type="PROSITE" id="PS01095">
    <property type="entry name" value="GH18_1"/>
    <property type="match status" value="1"/>
</dbReference>
<dbReference type="GO" id="GO:0008061">
    <property type="term" value="F:chitin binding"/>
    <property type="evidence" value="ECO:0007669"/>
    <property type="project" value="InterPro"/>
</dbReference>
<dbReference type="EC" id="3.2.1.14" evidence="2"/>
<evidence type="ECO:0000259" key="7">
    <source>
        <dbReference type="PROSITE" id="PS51910"/>
    </source>
</evidence>
<keyword evidence="4 5" id="KW-0326">Glycosidase</keyword>
<dbReference type="InterPro" id="IPR011583">
    <property type="entry name" value="Chitinase_II/V-like_cat"/>
</dbReference>
<sequence>MPATTARKIEGSTMKVLFLTISLILTQAVVMAHEVIGYLPEYRVSDQTLASMKHCTDVVYFGNTLAADGSITMSPVASKHLKTIKSRLQGTDTRLILCLGGWKKDEHFPAVTSSEQSRVTFAETLAKFAKKYDIDGVDLDWEYPKNAQQWHDLGKLIAAGKKAMGARPFIWSVAVHPRHLIPNEVVKQLDRIHLMTYDAGKKHCDTTVAQTAIQEWKKRGVPANKLCIGVAFYGRKMENRNEVKTYAELFQIYGKAVQQSQTAGGFFYDNPRSCRIKKEMVTSHQLRGLIVWEIGQDARGEAALLPLLK</sequence>
<dbReference type="InterPro" id="IPR017853">
    <property type="entry name" value="GH"/>
</dbReference>
<dbReference type="AlphaFoldDB" id="A0AAT9FQI7"/>
<dbReference type="PANTHER" id="PTHR11177">
    <property type="entry name" value="CHITINASE"/>
    <property type="match status" value="1"/>
</dbReference>
<dbReference type="GO" id="GO:0005975">
    <property type="term" value="P:carbohydrate metabolic process"/>
    <property type="evidence" value="ECO:0007669"/>
    <property type="project" value="InterPro"/>
</dbReference>
<dbReference type="PROSITE" id="PS51910">
    <property type="entry name" value="GH18_2"/>
    <property type="match status" value="1"/>
</dbReference>
<accession>A0AAT9FQI7</accession>
<dbReference type="SMART" id="SM00636">
    <property type="entry name" value="Glyco_18"/>
    <property type="match status" value="1"/>
</dbReference>
<evidence type="ECO:0000256" key="4">
    <source>
        <dbReference type="ARBA" id="ARBA00023295"/>
    </source>
</evidence>
<organism evidence="8">
    <name type="scientific">Oceaniferula spumae</name>
    <dbReference type="NCBI Taxonomy" id="2979115"/>
    <lineage>
        <taxon>Bacteria</taxon>
        <taxon>Pseudomonadati</taxon>
        <taxon>Verrucomicrobiota</taxon>
        <taxon>Verrucomicrobiia</taxon>
        <taxon>Verrucomicrobiales</taxon>
        <taxon>Verrucomicrobiaceae</taxon>
        <taxon>Oceaniferula</taxon>
    </lineage>
</organism>
<dbReference type="InterPro" id="IPR050314">
    <property type="entry name" value="Glycosyl_Hydrlase_18"/>
</dbReference>
<dbReference type="KEGG" id="osu:NT6N_32830"/>
<name>A0AAT9FQI7_9BACT</name>
<protein>
    <recommendedName>
        <fullName evidence="2">chitinase</fullName>
        <ecNumber evidence="2">3.2.1.14</ecNumber>
    </recommendedName>
</protein>
<evidence type="ECO:0000256" key="6">
    <source>
        <dbReference type="RuleBase" id="RU004453"/>
    </source>
</evidence>
<dbReference type="EMBL" id="AP026866">
    <property type="protein sequence ID" value="BDS08243.1"/>
    <property type="molecule type" value="Genomic_DNA"/>
</dbReference>
<dbReference type="Pfam" id="PF00704">
    <property type="entry name" value="Glyco_hydro_18"/>
    <property type="match status" value="1"/>
</dbReference>
<evidence type="ECO:0000256" key="2">
    <source>
        <dbReference type="ARBA" id="ARBA00012729"/>
    </source>
</evidence>
<comment type="catalytic activity">
    <reaction evidence="1">
        <text>Random endo-hydrolysis of N-acetyl-beta-D-glucosaminide (1-&gt;4)-beta-linkages in chitin and chitodextrins.</text>
        <dbReference type="EC" id="3.2.1.14"/>
    </reaction>
</comment>
<gene>
    <name evidence="8" type="ORF">NT6N_32830</name>
</gene>
<dbReference type="Gene3D" id="3.20.20.80">
    <property type="entry name" value="Glycosidases"/>
    <property type="match status" value="1"/>
</dbReference>
<dbReference type="Gene3D" id="3.40.5.30">
    <property type="entry name" value="(Trans)glycosidases - domain 2"/>
    <property type="match status" value="1"/>
</dbReference>
<dbReference type="InterPro" id="IPR001223">
    <property type="entry name" value="Glyco_hydro18_cat"/>
</dbReference>
<dbReference type="SUPFAM" id="SSF51445">
    <property type="entry name" value="(Trans)glycosidases"/>
    <property type="match status" value="1"/>
</dbReference>
<reference evidence="8" key="1">
    <citation type="submission" date="2024-07" db="EMBL/GenBank/DDBJ databases">
        <title>Complete genome sequence of Verrucomicrobiaceae bacterium NT6N.</title>
        <authorList>
            <person name="Huang C."/>
            <person name="Takami H."/>
            <person name="Hamasaki K."/>
        </authorList>
    </citation>
    <scope>NUCLEOTIDE SEQUENCE</scope>
    <source>
        <strain evidence="8">NT6N</strain>
    </source>
</reference>
<feature type="domain" description="GH18" evidence="7">
    <location>
        <begin position="33"/>
        <end position="309"/>
    </location>
</feature>
<keyword evidence="3 5" id="KW-0378">Hydrolase</keyword>
<evidence type="ECO:0000256" key="5">
    <source>
        <dbReference type="RuleBase" id="RU000489"/>
    </source>
</evidence>
<comment type="similarity">
    <text evidence="6">Belongs to the glycosyl hydrolase 18 family.</text>
</comment>
<dbReference type="InterPro" id="IPR001579">
    <property type="entry name" value="Glyco_hydro_18_chit_AS"/>
</dbReference>
<evidence type="ECO:0000256" key="1">
    <source>
        <dbReference type="ARBA" id="ARBA00000822"/>
    </source>
</evidence>
<dbReference type="PANTHER" id="PTHR11177:SF317">
    <property type="entry name" value="CHITINASE 12-RELATED"/>
    <property type="match status" value="1"/>
</dbReference>
<evidence type="ECO:0000256" key="3">
    <source>
        <dbReference type="ARBA" id="ARBA00022801"/>
    </source>
</evidence>
<dbReference type="GO" id="GO:0008843">
    <property type="term" value="F:endochitinase activity"/>
    <property type="evidence" value="ECO:0007669"/>
    <property type="project" value="UniProtKB-EC"/>
</dbReference>